<dbReference type="PANTHER" id="PTHR15944">
    <property type="entry name" value="FARNESYLCYSTEINE LYASE"/>
    <property type="match status" value="1"/>
</dbReference>
<comment type="similarity">
    <text evidence="3 16">Belongs to the prenylcysteine oxidase family.</text>
</comment>
<comment type="catalytic activity">
    <reaction evidence="13">
        <text>S-(2E,6E)-farnesyl-L-cysteine + O2 + H2O = (2E,6E)-farnesal + L-cysteine + H2O2</text>
        <dbReference type="Rhea" id="RHEA:30231"/>
        <dbReference type="ChEBI" id="CHEBI:15377"/>
        <dbReference type="ChEBI" id="CHEBI:15379"/>
        <dbReference type="ChEBI" id="CHEBI:15894"/>
        <dbReference type="ChEBI" id="CHEBI:16240"/>
        <dbReference type="ChEBI" id="CHEBI:35235"/>
        <dbReference type="ChEBI" id="CHEBI:62141"/>
        <dbReference type="EC" id="1.8.3.5"/>
    </reaction>
    <physiologicalReaction direction="left-to-right" evidence="13">
        <dbReference type="Rhea" id="RHEA:30232"/>
    </physiologicalReaction>
</comment>
<dbReference type="FunFam" id="3.50.50.60:FF:000081">
    <property type="entry name" value="prenylcysteine oxidase 1"/>
    <property type="match status" value="1"/>
</dbReference>
<dbReference type="InterPro" id="IPR017046">
    <property type="entry name" value="Prenylcysteine_Oxase1"/>
</dbReference>
<comment type="catalytic activity">
    <reaction evidence="14">
        <text>an S-polyprenyl-L-cysteine + O2 + H2O = a polyprenal + L-cysteine + H2O2</text>
        <dbReference type="Rhea" id="RHEA:53892"/>
        <dbReference type="Rhea" id="RHEA-COMP:13675"/>
        <dbReference type="Rhea" id="RHEA-COMP:13676"/>
        <dbReference type="ChEBI" id="CHEBI:15377"/>
        <dbReference type="ChEBI" id="CHEBI:15379"/>
        <dbReference type="ChEBI" id="CHEBI:16240"/>
        <dbReference type="ChEBI" id="CHEBI:35235"/>
        <dbReference type="ChEBI" id="CHEBI:137934"/>
        <dbReference type="ChEBI" id="CHEBI:137935"/>
        <dbReference type="EC" id="1.8.3.5"/>
    </reaction>
    <physiologicalReaction direction="left-to-right" evidence="14">
        <dbReference type="Rhea" id="RHEA:53893"/>
    </physiologicalReaction>
</comment>
<comment type="subcellular location">
    <subcellularLocation>
        <location evidence="2">Lysosome</location>
    </subcellularLocation>
</comment>
<dbReference type="GO" id="GO:0001735">
    <property type="term" value="F:prenylcysteine oxidase activity"/>
    <property type="evidence" value="ECO:0007669"/>
    <property type="project" value="UniProtKB-UniRule"/>
</dbReference>
<evidence type="ECO:0000256" key="5">
    <source>
        <dbReference type="ARBA" id="ARBA00022729"/>
    </source>
</evidence>
<dbReference type="SUPFAM" id="SSF51905">
    <property type="entry name" value="FAD/NAD(P)-binding domain"/>
    <property type="match status" value="1"/>
</dbReference>
<dbReference type="Gene3D" id="3.50.50.60">
    <property type="entry name" value="FAD/NAD(P)-binding domain"/>
    <property type="match status" value="1"/>
</dbReference>
<dbReference type="Pfam" id="PF13450">
    <property type="entry name" value="NAD_binding_8"/>
    <property type="match status" value="1"/>
</dbReference>
<evidence type="ECO:0000256" key="12">
    <source>
        <dbReference type="ARBA" id="ARBA00045287"/>
    </source>
</evidence>
<dbReference type="InterPro" id="IPR010795">
    <property type="entry name" value="Prenylcys_lyase"/>
</dbReference>
<evidence type="ECO:0000256" key="10">
    <source>
        <dbReference type="ARBA" id="ARBA00039077"/>
    </source>
</evidence>
<dbReference type="GO" id="GO:0005764">
    <property type="term" value="C:lysosome"/>
    <property type="evidence" value="ECO:0007669"/>
    <property type="project" value="UniProtKB-SubCell"/>
</dbReference>
<evidence type="ECO:0000256" key="3">
    <source>
        <dbReference type="ARBA" id="ARBA00009967"/>
    </source>
</evidence>
<sequence>MKPPAGGLPCFLTFGLWLGLLLLCSWGCPGSAAPRSPPEKIAVIGAGIGGTSAAYYLRQKFGKDVKIDVFEKGEVGGRLATLTMQGQEYESGGSIIHPLNLHMKRFVKDLGLSAVQSPSGLVGVYNGETLVYEESSWFIINMIKLIWYYGFQSLRMHMWVEDILDKFMRIYRYQSHDYAFSSVEKLLHSLGGDDFLGLFNRSLLETLQKAGFSEKFLDEIITPVMRVNYGQTMNINGFVGNPTKVYEVVYQTGPEIHSDFYDIVLVATPLNQKMSNITFLNFDPPIEEFHQYYEPLVTTLIKGQLNSTVFSSRALDEFDLGTILTTDNPDLFINSIGLVSSVEENNNPQPKVERAHVWKVFSAGPLTKEQILKLFVSYDYAVKQSWLAYPHYTPPEKCPSIILHDQLYYLNGIEFAASAMEMSAVAGYNAALLAYHRWNGHTHMIDQEDLYEKLKTEL</sequence>
<keyword evidence="5 17" id="KW-0732">Signal</keyword>
<accession>A0A8D1M4Z4</accession>
<reference evidence="19" key="1">
    <citation type="submission" date="2025-08" db="UniProtKB">
        <authorList>
            <consortium name="Ensembl"/>
        </authorList>
    </citation>
    <scope>IDENTIFICATION</scope>
</reference>
<evidence type="ECO:0000256" key="9">
    <source>
        <dbReference type="ARBA" id="ARBA00023228"/>
    </source>
</evidence>
<dbReference type="Ensembl" id="ENSSSCT00050042849.1">
    <property type="protein sequence ID" value="ENSSSCP00050017714.1"/>
    <property type="gene ID" value="ENSSSCG00050031885.1"/>
</dbReference>
<feature type="signal peptide" evidence="17">
    <location>
        <begin position="1"/>
        <end position="27"/>
    </location>
</feature>
<evidence type="ECO:0000256" key="4">
    <source>
        <dbReference type="ARBA" id="ARBA00022630"/>
    </source>
</evidence>
<keyword evidence="9" id="KW-0458">Lysosome</keyword>
<comment type="catalytic activity">
    <reaction evidence="15">
        <text>[(2E,6E,10E)-geranylgeranyl]-L-cysteine + O2 + H2O = (2E,6E,10E)-geranylgeranial + L-cysteine + H2O2</text>
        <dbReference type="Rhea" id="RHEA:70407"/>
        <dbReference type="ChEBI" id="CHEBI:15377"/>
        <dbReference type="ChEBI" id="CHEBI:15379"/>
        <dbReference type="ChEBI" id="CHEBI:16240"/>
        <dbReference type="ChEBI" id="CHEBI:35235"/>
        <dbReference type="ChEBI" id="CHEBI:189549"/>
        <dbReference type="ChEBI" id="CHEBI:189554"/>
        <dbReference type="EC" id="1.8.3.5"/>
    </reaction>
    <physiologicalReaction direction="left-to-right" evidence="15">
        <dbReference type="Rhea" id="RHEA:70408"/>
    </physiologicalReaction>
</comment>
<dbReference type="EC" id="1.8.3.5" evidence="10"/>
<evidence type="ECO:0000256" key="1">
    <source>
        <dbReference type="ARBA" id="ARBA00001974"/>
    </source>
</evidence>
<evidence type="ECO:0000259" key="18">
    <source>
        <dbReference type="Pfam" id="PF07156"/>
    </source>
</evidence>
<dbReference type="Proteomes" id="UP000694571">
    <property type="component" value="Unplaced"/>
</dbReference>
<organism evidence="19 20">
    <name type="scientific">Sus scrofa</name>
    <name type="common">Pig</name>
    <dbReference type="NCBI Taxonomy" id="9823"/>
    <lineage>
        <taxon>Eukaryota</taxon>
        <taxon>Metazoa</taxon>
        <taxon>Chordata</taxon>
        <taxon>Craniata</taxon>
        <taxon>Vertebrata</taxon>
        <taxon>Euteleostomi</taxon>
        <taxon>Mammalia</taxon>
        <taxon>Eutheria</taxon>
        <taxon>Laurasiatheria</taxon>
        <taxon>Artiodactyla</taxon>
        <taxon>Suina</taxon>
        <taxon>Suidae</taxon>
        <taxon>Sus</taxon>
    </lineage>
</organism>
<evidence type="ECO:0000256" key="2">
    <source>
        <dbReference type="ARBA" id="ARBA00004371"/>
    </source>
</evidence>
<feature type="domain" description="Prenylcysteine lyase" evidence="18">
    <location>
        <begin position="240"/>
        <end position="447"/>
    </location>
</feature>
<protein>
    <recommendedName>
        <fullName evidence="11">Prenylcysteine oxidase 1</fullName>
        <ecNumber evidence="10">1.8.3.5</ecNumber>
    </recommendedName>
</protein>
<keyword evidence="6 16" id="KW-0274">FAD</keyword>
<dbReference type="PIRSF" id="PIRSF036292">
    <property type="entry name" value="Prenylcysteine_oxidase"/>
    <property type="match status" value="1"/>
</dbReference>
<evidence type="ECO:0000256" key="11">
    <source>
        <dbReference type="ARBA" id="ARBA00040608"/>
    </source>
</evidence>
<comment type="function">
    <text evidence="12">Prenylcysteine oxidase that cleaves the thioether bond of prenyl-L-cysteines, such as farnesylcysteine and geranylgeranylcysteine. Only active against free prenylcysteines and not prenylcysteine residues within prenylated proteins or peptides. Involved in the final step in the degradation of prenylated proteins, by degrading prenylcysteines after the protein has been degraded.</text>
</comment>
<proteinExistence type="inferred from homology"/>
<gene>
    <name evidence="19" type="primary">PCYOX1</name>
</gene>
<dbReference type="AlphaFoldDB" id="A0A8D1M4Z4"/>
<dbReference type="Pfam" id="PF07156">
    <property type="entry name" value="Prenylcys_lyase"/>
    <property type="match status" value="1"/>
</dbReference>
<dbReference type="InterPro" id="IPR036188">
    <property type="entry name" value="FAD/NAD-bd_sf"/>
</dbReference>
<evidence type="ECO:0000256" key="16">
    <source>
        <dbReference type="PIRNR" id="PIRNR036292"/>
    </source>
</evidence>
<evidence type="ECO:0000256" key="7">
    <source>
        <dbReference type="ARBA" id="ARBA00023002"/>
    </source>
</evidence>
<name>A0A8D1M4Z4_PIG</name>
<evidence type="ECO:0000256" key="8">
    <source>
        <dbReference type="ARBA" id="ARBA00023180"/>
    </source>
</evidence>
<feature type="chain" id="PRO_5034159901" description="Prenylcysteine oxidase 1" evidence="17">
    <location>
        <begin position="28"/>
        <end position="458"/>
    </location>
</feature>
<evidence type="ECO:0000256" key="13">
    <source>
        <dbReference type="ARBA" id="ARBA00047616"/>
    </source>
</evidence>
<evidence type="ECO:0000313" key="20">
    <source>
        <dbReference type="Proteomes" id="UP000694571"/>
    </source>
</evidence>
<dbReference type="GO" id="GO:0030328">
    <property type="term" value="P:prenylcysteine catabolic process"/>
    <property type="evidence" value="ECO:0007669"/>
    <property type="project" value="UniProtKB-UniRule"/>
</dbReference>
<dbReference type="PANTHER" id="PTHR15944:SF3">
    <property type="entry name" value="PRENYLCYSTEINE OXIDASE 1"/>
    <property type="match status" value="1"/>
</dbReference>
<keyword evidence="7 16" id="KW-0560">Oxidoreductase</keyword>
<evidence type="ECO:0000256" key="17">
    <source>
        <dbReference type="SAM" id="SignalP"/>
    </source>
</evidence>
<evidence type="ECO:0000256" key="15">
    <source>
        <dbReference type="ARBA" id="ARBA00049343"/>
    </source>
</evidence>
<evidence type="ECO:0000313" key="19">
    <source>
        <dbReference type="Ensembl" id="ENSSSCP00050017714.1"/>
    </source>
</evidence>
<evidence type="ECO:0000256" key="14">
    <source>
        <dbReference type="ARBA" id="ARBA00048495"/>
    </source>
</evidence>
<keyword evidence="4 16" id="KW-0285">Flavoprotein</keyword>
<keyword evidence="8" id="KW-0325">Glycoprotein</keyword>
<comment type="cofactor">
    <cofactor evidence="1 16">
        <name>FAD</name>
        <dbReference type="ChEBI" id="CHEBI:57692"/>
    </cofactor>
</comment>
<evidence type="ECO:0000256" key="6">
    <source>
        <dbReference type="ARBA" id="ARBA00022827"/>
    </source>
</evidence>